<gene>
    <name evidence="4" type="ORF">SAMN05443999_1049</name>
</gene>
<dbReference type="GO" id="GO:0016810">
    <property type="term" value="F:hydrolase activity, acting on carbon-nitrogen (but not peptide) bonds"/>
    <property type="evidence" value="ECO:0007669"/>
    <property type="project" value="InterPro"/>
</dbReference>
<dbReference type="SUPFAM" id="SSF51556">
    <property type="entry name" value="Metallo-dependent hydrolases"/>
    <property type="match status" value="1"/>
</dbReference>
<evidence type="ECO:0000256" key="2">
    <source>
        <dbReference type="ARBA" id="ARBA00022801"/>
    </source>
</evidence>
<evidence type="ECO:0000313" key="4">
    <source>
        <dbReference type="EMBL" id="SEL17093.1"/>
    </source>
</evidence>
<sequence length="493" mass="53120">MLLDMTLGARPAGRTALTARWIVAHRDGHHRLLENGEVVFEADRILHVGRQFEGEVARRIDLGEVLISPGLIDLDALSDLDTTVLGVDCGPAWAKGRVWPEDYVRRGPYEMYAPGELAFQKRFAFAQLLCNGITSALPIASLFYREWGETVAEFEAAAEAAGELGLRVWLGPAYRSGGMVCTAPGVLAARFDEARGLAGLDDAIAFVRAQAGRYGGLIQGMLAPDRVETCTETLLTQTMAAARDLNVPVRLHMAQGKMERDTVQTLYGTTAPEWLASFGALNDRLIAPHATFATEDDLQLYADHGVTVAHCPLVFARSGAMLRSFGRLRRMGINIGMGTDTAPPDMVLNMAVGVMMARMAGDSIPDAAPEHLFDAATLGGAAALGRSDLGRLEPGAKADIAVFDMQDGLMAPRVDPVRTLILGATGRVTRAVFVDGRLSMLDGQVAGLDMAAARVRAQAQFEGLRAKYPDRTWGHPPIEEIFPPAYPSWADPV</sequence>
<evidence type="ECO:0000259" key="3">
    <source>
        <dbReference type="Pfam" id="PF01979"/>
    </source>
</evidence>
<evidence type="ECO:0000256" key="1">
    <source>
        <dbReference type="ARBA" id="ARBA00006745"/>
    </source>
</evidence>
<dbReference type="STRING" id="1287727.SAMN05443999_1049"/>
<keyword evidence="5" id="KW-1185">Reference proteome</keyword>
<dbReference type="Gene3D" id="2.30.40.10">
    <property type="entry name" value="Urease, subunit C, domain 1"/>
    <property type="match status" value="1"/>
</dbReference>
<evidence type="ECO:0000313" key="5">
    <source>
        <dbReference type="Proteomes" id="UP000199582"/>
    </source>
</evidence>
<dbReference type="PANTHER" id="PTHR43794">
    <property type="entry name" value="AMINOHYDROLASE SSNA-RELATED"/>
    <property type="match status" value="1"/>
</dbReference>
<dbReference type="SUPFAM" id="SSF51338">
    <property type="entry name" value="Composite domain of metallo-dependent hydrolases"/>
    <property type="match status" value="1"/>
</dbReference>
<dbReference type="EMBL" id="FOAG01000004">
    <property type="protein sequence ID" value="SEL17093.1"/>
    <property type="molecule type" value="Genomic_DNA"/>
</dbReference>
<dbReference type="Pfam" id="PF01979">
    <property type="entry name" value="Amidohydro_1"/>
    <property type="match status" value="1"/>
</dbReference>
<dbReference type="InterPro" id="IPR050287">
    <property type="entry name" value="MTA/SAH_deaminase"/>
</dbReference>
<protein>
    <submittedName>
        <fullName evidence="4">Cytosine/adenosine deaminase</fullName>
    </submittedName>
</protein>
<feature type="domain" description="Amidohydrolase-related" evidence="3">
    <location>
        <begin position="117"/>
        <end position="437"/>
    </location>
</feature>
<dbReference type="Proteomes" id="UP000199582">
    <property type="component" value="Unassembled WGS sequence"/>
</dbReference>
<dbReference type="AlphaFoldDB" id="A0A1H7N0S6"/>
<dbReference type="NCBIfam" id="NF004801">
    <property type="entry name" value="PRK06151.1"/>
    <property type="match status" value="1"/>
</dbReference>
<dbReference type="InterPro" id="IPR032466">
    <property type="entry name" value="Metal_Hydrolase"/>
</dbReference>
<dbReference type="PANTHER" id="PTHR43794:SF11">
    <property type="entry name" value="AMIDOHYDROLASE-RELATED DOMAIN-CONTAINING PROTEIN"/>
    <property type="match status" value="1"/>
</dbReference>
<accession>A0A1H7N0S6</accession>
<comment type="similarity">
    <text evidence="1">Belongs to the metallo-dependent hydrolases superfamily. ATZ/TRZ family.</text>
</comment>
<dbReference type="InterPro" id="IPR011059">
    <property type="entry name" value="Metal-dep_hydrolase_composite"/>
</dbReference>
<dbReference type="OrthoDB" id="9796020at2"/>
<dbReference type="Gene3D" id="3.20.20.140">
    <property type="entry name" value="Metal-dependent hydrolases"/>
    <property type="match status" value="1"/>
</dbReference>
<reference evidence="4 5" key="1">
    <citation type="submission" date="2016-10" db="EMBL/GenBank/DDBJ databases">
        <authorList>
            <person name="de Groot N.N."/>
        </authorList>
    </citation>
    <scope>NUCLEOTIDE SEQUENCE [LARGE SCALE GENOMIC DNA]</scope>
    <source>
        <strain evidence="4 5">DSM 100674</strain>
    </source>
</reference>
<dbReference type="RefSeq" id="WP_093034354.1">
    <property type="nucleotide sequence ID" value="NZ_FOAG01000004.1"/>
</dbReference>
<keyword evidence="2" id="KW-0378">Hydrolase</keyword>
<organism evidence="4 5">
    <name type="scientific">Roseovarius azorensis</name>
    <dbReference type="NCBI Taxonomy" id="1287727"/>
    <lineage>
        <taxon>Bacteria</taxon>
        <taxon>Pseudomonadati</taxon>
        <taxon>Pseudomonadota</taxon>
        <taxon>Alphaproteobacteria</taxon>
        <taxon>Rhodobacterales</taxon>
        <taxon>Roseobacteraceae</taxon>
        <taxon>Roseovarius</taxon>
    </lineage>
</organism>
<proteinExistence type="inferred from homology"/>
<dbReference type="InterPro" id="IPR006680">
    <property type="entry name" value="Amidohydro-rel"/>
</dbReference>
<name>A0A1H7N0S6_9RHOB</name>